<keyword evidence="10" id="KW-1185">Reference proteome</keyword>
<evidence type="ECO:0000313" key="10">
    <source>
        <dbReference type="Proteomes" id="UP000770661"/>
    </source>
</evidence>
<dbReference type="Proteomes" id="UP000770661">
    <property type="component" value="Unassembled WGS sequence"/>
</dbReference>
<dbReference type="CDD" id="cd00112">
    <property type="entry name" value="LDLa"/>
    <property type="match status" value="1"/>
</dbReference>
<evidence type="ECO:0000256" key="5">
    <source>
        <dbReference type="ARBA" id="ARBA00022989"/>
    </source>
</evidence>
<dbReference type="PRINTS" id="PR00261">
    <property type="entry name" value="LDLRECEPTOR"/>
</dbReference>
<keyword evidence="7 8" id="KW-1015">Disulfide bond</keyword>
<dbReference type="PROSITE" id="PS50068">
    <property type="entry name" value="LDLRA_2"/>
    <property type="match status" value="1"/>
</dbReference>
<dbReference type="InterPro" id="IPR023415">
    <property type="entry name" value="LDLR_class-A_CS"/>
</dbReference>
<dbReference type="GO" id="GO:0005886">
    <property type="term" value="C:plasma membrane"/>
    <property type="evidence" value="ECO:0007669"/>
    <property type="project" value="TreeGrafter"/>
</dbReference>
<reference evidence="9" key="1">
    <citation type="submission" date="2020-07" db="EMBL/GenBank/DDBJ databases">
        <title>The High-quality genome of the commercially important snow crab, Chionoecetes opilio.</title>
        <authorList>
            <person name="Jeong J.-H."/>
            <person name="Ryu S."/>
        </authorList>
    </citation>
    <scope>NUCLEOTIDE SEQUENCE</scope>
    <source>
        <strain evidence="9">MADBK_172401_WGS</strain>
        <tissue evidence="9">Digestive gland</tissue>
    </source>
</reference>
<comment type="caution">
    <text evidence="9">The sequence shown here is derived from an EMBL/GenBank/DDBJ whole genome shotgun (WGS) entry which is preliminary data.</text>
</comment>
<dbReference type="PROSITE" id="PS01209">
    <property type="entry name" value="LDLRA_1"/>
    <property type="match status" value="1"/>
</dbReference>
<name>A0A8J4YH65_CHIOP</name>
<comment type="subcellular location">
    <subcellularLocation>
        <location evidence="2">Endomembrane system</location>
    </subcellularLocation>
    <subcellularLocation>
        <location evidence="1">Membrane</location>
        <topology evidence="1">Single-pass membrane protein</topology>
    </subcellularLocation>
</comment>
<feature type="disulfide bond" evidence="8">
    <location>
        <begin position="55"/>
        <end position="73"/>
    </location>
</feature>
<dbReference type="SMART" id="SM00192">
    <property type="entry name" value="LDLa"/>
    <property type="match status" value="2"/>
</dbReference>
<evidence type="ECO:0000256" key="4">
    <source>
        <dbReference type="ARBA" id="ARBA00022737"/>
    </source>
</evidence>
<dbReference type="GO" id="GO:0016192">
    <property type="term" value="P:vesicle-mediated transport"/>
    <property type="evidence" value="ECO:0007669"/>
    <property type="project" value="UniProtKB-ARBA"/>
</dbReference>
<evidence type="ECO:0000256" key="6">
    <source>
        <dbReference type="ARBA" id="ARBA00023136"/>
    </source>
</evidence>
<evidence type="ECO:0000256" key="3">
    <source>
        <dbReference type="ARBA" id="ARBA00022692"/>
    </source>
</evidence>
<dbReference type="InterPro" id="IPR002172">
    <property type="entry name" value="LDrepeatLR_classA_rpt"/>
</dbReference>
<keyword evidence="4" id="KW-0677">Repeat</keyword>
<dbReference type="SUPFAM" id="SSF57424">
    <property type="entry name" value="LDL receptor-like module"/>
    <property type="match status" value="2"/>
</dbReference>
<keyword evidence="6" id="KW-0472">Membrane</keyword>
<protein>
    <submittedName>
        <fullName evidence="9">Low-density lipoprotein receptor class A domain-containing protein 3</fullName>
    </submittedName>
</protein>
<sequence length="120" mass="13286">MFLTSALTLLTRSYTRDSNLPTHPGPVPVPALPSTEMFPYVRSSEQCNTTTHFHCGDGTCLPLQHKCDGTTDCVDGADEKLCESTRALCGSKQWACLTGYQCISTYWRCDGGQDCGRWQR</sequence>
<keyword evidence="9" id="KW-0449">Lipoprotein</keyword>
<dbReference type="InterPro" id="IPR050685">
    <property type="entry name" value="LDLR"/>
</dbReference>
<dbReference type="OrthoDB" id="9988974at2759"/>
<dbReference type="EMBL" id="JACEEZ010009092">
    <property type="protein sequence ID" value="KAG0722784.1"/>
    <property type="molecule type" value="Genomic_DNA"/>
</dbReference>
<dbReference type="AlphaFoldDB" id="A0A8J4YH65"/>
<organism evidence="9 10">
    <name type="scientific">Chionoecetes opilio</name>
    <name type="common">Atlantic snow crab</name>
    <name type="synonym">Cancer opilio</name>
    <dbReference type="NCBI Taxonomy" id="41210"/>
    <lineage>
        <taxon>Eukaryota</taxon>
        <taxon>Metazoa</taxon>
        <taxon>Ecdysozoa</taxon>
        <taxon>Arthropoda</taxon>
        <taxon>Crustacea</taxon>
        <taxon>Multicrustacea</taxon>
        <taxon>Malacostraca</taxon>
        <taxon>Eumalacostraca</taxon>
        <taxon>Eucarida</taxon>
        <taxon>Decapoda</taxon>
        <taxon>Pleocyemata</taxon>
        <taxon>Brachyura</taxon>
        <taxon>Eubrachyura</taxon>
        <taxon>Majoidea</taxon>
        <taxon>Majidae</taxon>
        <taxon>Chionoecetes</taxon>
    </lineage>
</organism>
<dbReference type="GO" id="GO:0012505">
    <property type="term" value="C:endomembrane system"/>
    <property type="evidence" value="ECO:0007669"/>
    <property type="project" value="UniProtKB-SubCell"/>
</dbReference>
<gene>
    <name evidence="9" type="primary">Ldlrad3</name>
    <name evidence="9" type="ORF">GWK47_005843</name>
</gene>
<keyword evidence="3" id="KW-0812">Transmembrane</keyword>
<evidence type="ECO:0000256" key="8">
    <source>
        <dbReference type="PROSITE-ProRule" id="PRU00124"/>
    </source>
</evidence>
<accession>A0A8J4YH65</accession>
<evidence type="ECO:0000313" key="9">
    <source>
        <dbReference type="EMBL" id="KAG0722784.1"/>
    </source>
</evidence>
<evidence type="ECO:0000256" key="1">
    <source>
        <dbReference type="ARBA" id="ARBA00004167"/>
    </source>
</evidence>
<dbReference type="Pfam" id="PF00057">
    <property type="entry name" value="Ldl_recept_a"/>
    <property type="match status" value="2"/>
</dbReference>
<evidence type="ECO:0000256" key="7">
    <source>
        <dbReference type="ARBA" id="ARBA00023157"/>
    </source>
</evidence>
<dbReference type="InterPro" id="IPR036055">
    <property type="entry name" value="LDL_receptor-like_sf"/>
</dbReference>
<dbReference type="Gene3D" id="4.10.400.10">
    <property type="entry name" value="Low-density Lipoprotein Receptor"/>
    <property type="match status" value="2"/>
</dbReference>
<keyword evidence="5" id="KW-1133">Transmembrane helix</keyword>
<evidence type="ECO:0000256" key="2">
    <source>
        <dbReference type="ARBA" id="ARBA00004308"/>
    </source>
</evidence>
<comment type="caution">
    <text evidence="8">Lacks conserved residue(s) required for the propagation of feature annotation.</text>
</comment>
<keyword evidence="9" id="KW-0675">Receptor</keyword>
<dbReference type="PANTHER" id="PTHR24270">
    <property type="entry name" value="LOW-DENSITY LIPOPROTEIN RECEPTOR-RELATED"/>
    <property type="match status" value="1"/>
</dbReference>
<proteinExistence type="predicted"/>
<feature type="disulfide bond" evidence="8">
    <location>
        <begin position="67"/>
        <end position="82"/>
    </location>
</feature>